<feature type="domain" description="UPAR/Ly6" evidence="10">
    <location>
        <begin position="2"/>
        <end position="85"/>
    </location>
</feature>
<dbReference type="Pfam" id="PF00021">
    <property type="entry name" value="UPAR_LY6"/>
    <property type="match status" value="3"/>
</dbReference>
<comment type="caution">
    <text evidence="11">The sequence shown here is derived from an EMBL/GenBank/DDBJ whole genome shotgun (WGS) entry which is preliminary data.</text>
</comment>
<evidence type="ECO:0000256" key="1">
    <source>
        <dbReference type="ARBA" id="ARBA00004609"/>
    </source>
</evidence>
<keyword evidence="12" id="KW-1185">Reference proteome</keyword>
<evidence type="ECO:0000256" key="6">
    <source>
        <dbReference type="ARBA" id="ARBA00023157"/>
    </source>
</evidence>
<dbReference type="PANTHER" id="PTHR47613:SF1">
    <property type="entry name" value="SPERM ACROSOME MEMBRANE-ASSOCIATED PROTEIN 4"/>
    <property type="match status" value="1"/>
</dbReference>
<dbReference type="InterPro" id="IPR046354">
    <property type="entry name" value="SPACA4/Bouncer"/>
</dbReference>
<dbReference type="PANTHER" id="PTHR47613">
    <property type="entry name" value="SPERM ACROSOME MEMBRANE-ASSOCIATED PROTEIN 4"/>
    <property type="match status" value="1"/>
</dbReference>
<evidence type="ECO:0000259" key="10">
    <source>
        <dbReference type="Pfam" id="PF00021"/>
    </source>
</evidence>
<feature type="domain" description="UPAR/Ly6" evidence="10">
    <location>
        <begin position="168"/>
        <end position="251"/>
    </location>
</feature>
<feature type="domain" description="UPAR/Ly6" evidence="10">
    <location>
        <begin position="316"/>
        <end position="399"/>
    </location>
</feature>
<accession>A0A315V8E4</accession>
<evidence type="ECO:0000256" key="2">
    <source>
        <dbReference type="ARBA" id="ARBA00022475"/>
    </source>
</evidence>
<dbReference type="Proteomes" id="UP000250572">
    <property type="component" value="Unassembled WGS sequence"/>
</dbReference>
<feature type="non-terminal residue" evidence="11">
    <location>
        <position position="526"/>
    </location>
</feature>
<dbReference type="InterPro" id="IPR016054">
    <property type="entry name" value="LY6_UPA_recep-like"/>
</dbReference>
<reference evidence="11 12" key="1">
    <citation type="journal article" date="2018" name="G3 (Bethesda)">
        <title>A High-Quality Reference Genome for the Invasive Mosquitofish Gambusia affinis Using a Chicago Library.</title>
        <authorList>
            <person name="Hoffberg S.L."/>
            <person name="Troendle N.J."/>
            <person name="Glenn T.C."/>
            <person name="Mahmud O."/>
            <person name="Louha S."/>
            <person name="Chalopin D."/>
            <person name="Bennetzen J.L."/>
            <person name="Mauricio R."/>
        </authorList>
    </citation>
    <scope>NUCLEOTIDE SEQUENCE [LARGE SCALE GENOMIC DNA]</scope>
    <source>
        <strain evidence="11">NE01/NJP1002.9</strain>
        <tissue evidence="11">Muscle</tissue>
    </source>
</reference>
<dbReference type="GO" id="GO:0005886">
    <property type="term" value="C:plasma membrane"/>
    <property type="evidence" value="ECO:0007669"/>
    <property type="project" value="UniProtKB-SubCell"/>
</dbReference>
<comment type="subcellular location">
    <subcellularLocation>
        <location evidence="1">Cell membrane</location>
        <topology evidence="1">Lipid-anchor</topology>
        <topology evidence="1">GPI-anchor</topology>
    </subcellularLocation>
</comment>
<organism evidence="11 12">
    <name type="scientific">Gambusia affinis</name>
    <name type="common">Western mosquitofish</name>
    <name type="synonym">Heterandria affinis</name>
    <dbReference type="NCBI Taxonomy" id="33528"/>
    <lineage>
        <taxon>Eukaryota</taxon>
        <taxon>Metazoa</taxon>
        <taxon>Chordata</taxon>
        <taxon>Craniata</taxon>
        <taxon>Vertebrata</taxon>
        <taxon>Euteleostomi</taxon>
        <taxon>Actinopterygii</taxon>
        <taxon>Neopterygii</taxon>
        <taxon>Teleostei</taxon>
        <taxon>Neoteleostei</taxon>
        <taxon>Acanthomorphata</taxon>
        <taxon>Ovalentaria</taxon>
        <taxon>Atherinomorphae</taxon>
        <taxon>Cyprinodontiformes</taxon>
        <taxon>Poeciliidae</taxon>
        <taxon>Poeciliinae</taxon>
        <taxon>Gambusia</taxon>
    </lineage>
</organism>
<keyword evidence="7" id="KW-0325">Glycoprotein</keyword>
<dbReference type="Gene3D" id="2.10.60.10">
    <property type="entry name" value="CD59"/>
    <property type="match status" value="2"/>
</dbReference>
<keyword evidence="4" id="KW-0732">Signal</keyword>
<evidence type="ECO:0000313" key="12">
    <source>
        <dbReference type="Proteomes" id="UP000250572"/>
    </source>
</evidence>
<evidence type="ECO:0000313" key="11">
    <source>
        <dbReference type="EMBL" id="PWA15198.1"/>
    </source>
</evidence>
<evidence type="ECO:0000256" key="5">
    <source>
        <dbReference type="ARBA" id="ARBA00023136"/>
    </source>
</evidence>
<keyword evidence="5" id="KW-0472">Membrane</keyword>
<keyword evidence="3" id="KW-0336">GPI-anchor</keyword>
<keyword evidence="2" id="KW-1003">Cell membrane</keyword>
<dbReference type="GO" id="GO:0035036">
    <property type="term" value="P:sperm-egg recognition"/>
    <property type="evidence" value="ECO:0007669"/>
    <property type="project" value="TreeGrafter"/>
</dbReference>
<dbReference type="GO" id="GO:0098552">
    <property type="term" value="C:side of membrane"/>
    <property type="evidence" value="ECO:0007669"/>
    <property type="project" value="UniProtKB-KW"/>
</dbReference>
<evidence type="ECO:0000256" key="8">
    <source>
        <dbReference type="ARBA" id="ARBA00023288"/>
    </source>
</evidence>
<keyword evidence="6" id="KW-1015">Disulfide bond</keyword>
<dbReference type="SUPFAM" id="SSF57302">
    <property type="entry name" value="Snake toxin-like"/>
    <property type="match status" value="2"/>
</dbReference>
<dbReference type="InterPro" id="IPR045860">
    <property type="entry name" value="Snake_toxin-like_sf"/>
</dbReference>
<evidence type="ECO:0000256" key="4">
    <source>
        <dbReference type="ARBA" id="ARBA00022729"/>
    </source>
</evidence>
<evidence type="ECO:0000256" key="3">
    <source>
        <dbReference type="ARBA" id="ARBA00022622"/>
    </source>
</evidence>
<feature type="non-terminal residue" evidence="11">
    <location>
        <position position="1"/>
    </location>
</feature>
<gene>
    <name evidence="11" type="ORF">CCH79_00008634</name>
</gene>
<proteinExistence type="inferred from homology"/>
<dbReference type="AlphaFoldDB" id="A0A315V8E4"/>
<evidence type="ECO:0000256" key="9">
    <source>
        <dbReference type="ARBA" id="ARBA00029446"/>
    </source>
</evidence>
<protein>
    <recommendedName>
        <fullName evidence="10">UPAR/Ly6 domain-containing protein</fullName>
    </recommendedName>
</protein>
<dbReference type="EMBL" id="NHOQ01002733">
    <property type="protein sequence ID" value="PWA15198.1"/>
    <property type="molecule type" value="Genomic_DNA"/>
</dbReference>
<comment type="similarity">
    <text evidence="9">Belongs to the SPACA4/bouncer family.</text>
</comment>
<keyword evidence="8" id="KW-0449">Lipoprotein</keyword>
<name>A0A315V8E4_GAMAF</name>
<sequence length="526" mass="55621">ESLTCNKCSVSVFGVCLNPANVTCGANETVCYTGKASFPSITSFAGFSNQGCSVNDVTCNRTTSSTLLGVTYNTTIACCGTDRCNPVTLSGAPTTKMSAAITGAVLVSVLGSMFLITSDTSQHNKEPLTLRERIYYLWENQEPNQETEMGKVFFAVVVAIASFALVESLTCNTCSVSVFGFCLSSGQNTCAENQTCYTQKISFPALSSFKGVITQGCRVNDTSCNTSNTTTLLSVQIKTDATCCGTDKCNTVDLTGAAPDLKMTFLVTLVGAAMASILRVRRHAHHFRLAGTSNYLEKSKLEDFGATVASLVLVESLTCNKCSFSLLGNCLNAVNETCPSISSVCYTGRATFPSLPDFVGFNLQGCRENTTGCDATTPDTLLGVAYNTKITCCSTESCNPITLNAATSNRMTFSAAVGAAVLAAVLGSILLQCERSLILHCLIYLNHFFTEFPTVTNFNGFGFYGCATDNTTCSIATNSSLLTVAYTFNNTCCQTDKCNTIAVSGATTTKMTFTAAILASVLGSML</sequence>
<evidence type="ECO:0000256" key="7">
    <source>
        <dbReference type="ARBA" id="ARBA00023180"/>
    </source>
</evidence>